<keyword evidence="5" id="KW-0611">Plant defense</keyword>
<dbReference type="GO" id="GO:0030598">
    <property type="term" value="F:rRNA N-glycosylase activity"/>
    <property type="evidence" value="ECO:0007669"/>
    <property type="project" value="UniProtKB-EC"/>
</dbReference>
<dbReference type="SUPFAM" id="SSF48264">
    <property type="entry name" value="Cytochrome P450"/>
    <property type="match status" value="1"/>
</dbReference>
<dbReference type="GO" id="GO:0004497">
    <property type="term" value="F:monooxygenase activity"/>
    <property type="evidence" value="ECO:0007669"/>
    <property type="project" value="InterPro"/>
</dbReference>
<keyword evidence="2" id="KW-0408">Iron</keyword>
<dbReference type="PANTHER" id="PTHR24286">
    <property type="entry name" value="CYTOCHROME P450 26"/>
    <property type="match status" value="1"/>
</dbReference>
<dbReference type="SMART" id="SM00458">
    <property type="entry name" value="RICIN"/>
    <property type="match status" value="1"/>
</dbReference>
<reference evidence="7" key="1">
    <citation type="journal article" date="2019" name="Sci. Rep.">
        <title>Draft genome of Tanacetum cinerariifolium, the natural source of mosquito coil.</title>
        <authorList>
            <person name="Yamashiro T."/>
            <person name="Shiraishi A."/>
            <person name="Satake H."/>
            <person name="Nakayama K."/>
        </authorList>
    </citation>
    <scope>NUCLEOTIDE SEQUENCE</scope>
</reference>
<dbReference type="GO" id="GO:0016125">
    <property type="term" value="P:sterol metabolic process"/>
    <property type="evidence" value="ECO:0007669"/>
    <property type="project" value="TreeGrafter"/>
</dbReference>
<evidence type="ECO:0000313" key="7">
    <source>
        <dbReference type="EMBL" id="GEU31631.1"/>
    </source>
</evidence>
<dbReference type="InterPro" id="IPR001574">
    <property type="entry name" value="Ribosome_inactivat_prot"/>
</dbReference>
<dbReference type="SUPFAM" id="SSF50370">
    <property type="entry name" value="Ricin B-like lectins"/>
    <property type="match status" value="1"/>
</dbReference>
<dbReference type="GO" id="GO:0016705">
    <property type="term" value="F:oxidoreductase activity, acting on paired donors, with incorporation or reduction of molecular oxygen"/>
    <property type="evidence" value="ECO:0007669"/>
    <property type="project" value="InterPro"/>
</dbReference>
<feature type="domain" description="Ricin B lectin" evidence="6">
    <location>
        <begin position="383"/>
        <end position="504"/>
    </location>
</feature>
<dbReference type="InterPro" id="IPR001128">
    <property type="entry name" value="Cyt_P450"/>
</dbReference>
<gene>
    <name evidence="7" type="ORF">Tci_003609</name>
</gene>
<proteinExistence type="inferred from homology"/>
<dbReference type="PRINTS" id="PR00396">
    <property type="entry name" value="SHIGARICIN"/>
</dbReference>
<keyword evidence="1" id="KW-0479">Metal-binding</keyword>
<keyword evidence="5" id="KW-0652">Protein synthesis inhibitor</keyword>
<comment type="subunit">
    <text evidence="5">Might form dimers or tetramers of disulfide-linked A and B chains.</text>
</comment>
<evidence type="ECO:0000256" key="5">
    <source>
        <dbReference type="RuleBase" id="RU004915"/>
    </source>
</evidence>
<protein>
    <recommendedName>
        <fullName evidence="5">Ribosome-inactivating protein</fullName>
    </recommendedName>
    <component>
        <recommendedName>
            <fullName evidence="5">Ribosome-inactivating protein chain A</fullName>
        </recommendedName>
        <alternativeName>
            <fullName evidence="5">rRNA N-glycosidase</fullName>
            <ecNumber evidence="5">3.2.2.22</ecNumber>
        </alternativeName>
    </component>
    <component>
        <recommendedName>
            <fullName evidence="5">Ribosome-inactivating protein chain B</fullName>
        </recommendedName>
    </component>
</protein>
<name>A0A6L2J485_TANCI</name>
<dbReference type="GO" id="GO:0006952">
    <property type="term" value="P:defense response"/>
    <property type="evidence" value="ECO:0007669"/>
    <property type="project" value="UniProtKB-KW"/>
</dbReference>
<keyword evidence="5" id="KW-0800">Toxin</keyword>
<comment type="caution">
    <text evidence="7">The sequence shown here is derived from an EMBL/GenBank/DDBJ whole genome shotgun (WGS) entry which is preliminary data.</text>
</comment>
<keyword evidence="4" id="KW-0325">Glycoprotein</keyword>
<dbReference type="PROSITE" id="PS50231">
    <property type="entry name" value="RICIN_B_LECTIN"/>
    <property type="match status" value="1"/>
</dbReference>
<evidence type="ECO:0000256" key="4">
    <source>
        <dbReference type="ARBA" id="ARBA00023180"/>
    </source>
</evidence>
<comment type="function">
    <text evidence="5">The A chain is responsible for inhibiting protein synthesis through the catalytic inactivation of 60S ribosomal subunits by removing adenine from position 4,324 of 28S rRNA. The B chain binds to cell receptors and probably facilitates the entry into the cell of the A chain; B chains are also responsible for cell agglutination (lectin activity).</text>
</comment>
<dbReference type="InterPro" id="IPR036396">
    <property type="entry name" value="Cyt_P450_sf"/>
</dbReference>
<dbReference type="InterPro" id="IPR035992">
    <property type="entry name" value="Ricin_B-like_lectins"/>
</dbReference>
<keyword evidence="3" id="KW-1015">Disulfide bond</keyword>
<dbReference type="InterPro" id="IPR016138">
    <property type="entry name" value="Ribosome_inactivat_prot_sub1"/>
</dbReference>
<dbReference type="Gene3D" id="1.10.630.10">
    <property type="entry name" value="Cytochrome P450"/>
    <property type="match status" value="1"/>
</dbReference>
<organism evidence="7">
    <name type="scientific">Tanacetum cinerariifolium</name>
    <name type="common">Dalmatian daisy</name>
    <name type="synonym">Chrysanthemum cinerariifolium</name>
    <dbReference type="NCBI Taxonomy" id="118510"/>
    <lineage>
        <taxon>Eukaryota</taxon>
        <taxon>Viridiplantae</taxon>
        <taxon>Streptophyta</taxon>
        <taxon>Embryophyta</taxon>
        <taxon>Tracheophyta</taxon>
        <taxon>Spermatophyta</taxon>
        <taxon>Magnoliopsida</taxon>
        <taxon>eudicotyledons</taxon>
        <taxon>Gunneridae</taxon>
        <taxon>Pentapetalae</taxon>
        <taxon>asterids</taxon>
        <taxon>campanulids</taxon>
        <taxon>Asterales</taxon>
        <taxon>Asteraceae</taxon>
        <taxon>Asteroideae</taxon>
        <taxon>Anthemideae</taxon>
        <taxon>Anthemidinae</taxon>
        <taxon>Tanacetum</taxon>
    </lineage>
</organism>
<evidence type="ECO:0000259" key="6">
    <source>
        <dbReference type="SMART" id="SM00458"/>
    </source>
</evidence>
<dbReference type="EC" id="3.2.2.22" evidence="5"/>
<dbReference type="Gene3D" id="3.40.420.10">
    <property type="entry name" value="Ricin (A subunit), domain 1"/>
    <property type="match status" value="1"/>
</dbReference>
<dbReference type="PANTHER" id="PTHR24286:SF217">
    <property type="entry name" value="OS07G0520300 PROTEIN"/>
    <property type="match status" value="1"/>
</dbReference>
<dbReference type="GO" id="GO:0005506">
    <property type="term" value="F:iron ion binding"/>
    <property type="evidence" value="ECO:0007669"/>
    <property type="project" value="InterPro"/>
</dbReference>
<sequence length="759" mass="85726">MELVDSESAGLEEFGATRIFNGFESLLIPGGRPDSMEFAISQACRLSKERPVRICSFFFYREDNLFWQLNPHGRESGGGTEDWSAPQSLAFRFPPPMRSALLPVCLLSLDEISQYPSSCFPCVLHRRSPDVSLILLLRKGATIWHQISGGVERVAMRSEKTIKNKDCSWRERRSKSMLLKTLQDMSRRLPLIVYEQNTSPKASGTDAHGIAVTRPLTNIPLQERFIQFHLENSSSEVIIVIINTENVYVVGYLFRPASRLTLYYLDDIPREELFQAFPSRQYNYSPLGFAVNYRSLPDREKIELGHGALNDAIRNLYYRHSQPSALLVIIQMVSEAARISAGTIMNPRSGLVIAAESSTQRTVLNVAEDNNSSRQAWSANTQPTINYISGFREMCLQANGAYACVWLANCVIGTEPRQQWALYGDSNIRLYSDRTLCVTSNGHESSDSIFLLKGQGSGDERWTFMVDGSPTSPKLACVSSNGIQFPYNVVIFHAILLPIFFLFRSKKHSHRLPPGSLGYSKIYDPTKYSNRLPPGSLGVPVIGQSLDLLKALKNDKVEEWFHKGIAKNGPIWKASLFGYSTVVVHGPSANKFIYTFDGNVVTSTQPPSISRIIGSKNVFELSGHDHKRVRAALVSFLKLDVLKQYVTKIDEEIQYHLQTHWHGKNEIQVQPLIKTLTFNIICSLLFGIERGPKREKFLPLFQDMIEGILAIPINLPFTQFNRGIRARKKMVPMLMDLIHEKRDVLEKQKHLASPNHFIP</sequence>
<dbReference type="Pfam" id="PF00067">
    <property type="entry name" value="p450"/>
    <property type="match status" value="1"/>
</dbReference>
<dbReference type="InterPro" id="IPR017989">
    <property type="entry name" value="Ribosome_inactivat_1/2"/>
</dbReference>
<dbReference type="InterPro" id="IPR036041">
    <property type="entry name" value="Ribosome-inact_prot_sf"/>
</dbReference>
<evidence type="ECO:0000256" key="1">
    <source>
        <dbReference type="ARBA" id="ARBA00022723"/>
    </source>
</evidence>
<dbReference type="Pfam" id="PF00161">
    <property type="entry name" value="RIP"/>
    <property type="match status" value="1"/>
</dbReference>
<dbReference type="GO" id="GO:0090729">
    <property type="term" value="F:toxin activity"/>
    <property type="evidence" value="ECO:0007669"/>
    <property type="project" value="UniProtKB-KW"/>
</dbReference>
<dbReference type="Pfam" id="PF00652">
    <property type="entry name" value="Ricin_B_lectin"/>
    <property type="match status" value="1"/>
</dbReference>
<accession>A0A6L2J485</accession>
<dbReference type="EMBL" id="BKCJ010000270">
    <property type="protein sequence ID" value="GEU31631.1"/>
    <property type="molecule type" value="Genomic_DNA"/>
</dbReference>
<dbReference type="SUPFAM" id="SSF56371">
    <property type="entry name" value="Ribosome inactivating proteins (RIP)"/>
    <property type="match status" value="1"/>
</dbReference>
<comment type="catalytic activity">
    <reaction evidence="5">
        <text>Endohydrolysis of the N-glycosidic bond at one specific adenosine on the 28S rRNA.</text>
        <dbReference type="EC" id="3.2.2.22"/>
    </reaction>
</comment>
<dbReference type="GO" id="GO:0020037">
    <property type="term" value="F:heme binding"/>
    <property type="evidence" value="ECO:0007669"/>
    <property type="project" value="InterPro"/>
</dbReference>
<evidence type="ECO:0000256" key="3">
    <source>
        <dbReference type="ARBA" id="ARBA00023157"/>
    </source>
</evidence>
<dbReference type="Gene3D" id="2.80.10.50">
    <property type="match status" value="1"/>
</dbReference>
<dbReference type="GO" id="GO:0017148">
    <property type="term" value="P:negative regulation of translation"/>
    <property type="evidence" value="ECO:0007669"/>
    <property type="project" value="UniProtKB-KW"/>
</dbReference>
<evidence type="ECO:0000256" key="2">
    <source>
        <dbReference type="ARBA" id="ARBA00023004"/>
    </source>
</evidence>
<keyword evidence="5" id="KW-0378">Hydrolase</keyword>
<comment type="similarity">
    <text evidence="5">Belongs to the ribosome-inactivating protein family.</text>
</comment>
<dbReference type="AlphaFoldDB" id="A0A6L2J485"/>
<dbReference type="InterPro" id="IPR000772">
    <property type="entry name" value="Ricin_B_lectin"/>
</dbReference>